<feature type="compositionally biased region" description="Basic and acidic residues" evidence="1">
    <location>
        <begin position="276"/>
        <end position="286"/>
    </location>
</feature>
<dbReference type="Proteomes" id="UP001151760">
    <property type="component" value="Unassembled WGS sequence"/>
</dbReference>
<evidence type="ECO:0000313" key="4">
    <source>
        <dbReference type="Proteomes" id="UP001151760"/>
    </source>
</evidence>
<name>A0ABQ5I876_9ASTR</name>
<organism evidence="3 4">
    <name type="scientific">Tanacetum coccineum</name>
    <dbReference type="NCBI Taxonomy" id="301880"/>
    <lineage>
        <taxon>Eukaryota</taxon>
        <taxon>Viridiplantae</taxon>
        <taxon>Streptophyta</taxon>
        <taxon>Embryophyta</taxon>
        <taxon>Tracheophyta</taxon>
        <taxon>Spermatophyta</taxon>
        <taxon>Magnoliopsida</taxon>
        <taxon>eudicotyledons</taxon>
        <taxon>Gunneridae</taxon>
        <taxon>Pentapetalae</taxon>
        <taxon>asterids</taxon>
        <taxon>campanulids</taxon>
        <taxon>Asterales</taxon>
        <taxon>Asteraceae</taxon>
        <taxon>Asteroideae</taxon>
        <taxon>Anthemideae</taxon>
        <taxon>Anthemidinae</taxon>
        <taxon>Tanacetum</taxon>
    </lineage>
</organism>
<proteinExistence type="predicted"/>
<sequence>MELVFLSQKGSEVGRGVKESITNASNLEGVKDGVVPSVTIAHGNTQKDLNDDPVAMEVQSLLVDQTNAVIMGGGSYPPLPTQGTTSARNTLGKSSYANVIGESSKKAVNIRTLFTPGGTGLILLCRWSRSELLAKGLRILLMASFWVSEWLIPLLVIMLGTLGFKLRNHGLPVTLVYEDILGALPAEVVTCVGSGGNDSVVVTIGLNFSFFIVSSTIDDDTTSFATRGVASLRVPSDSDIKLVHVRGILVSTNELGFSFTTNSSITEGDTTSVRNPKKDRSLHVFT</sequence>
<keyword evidence="2" id="KW-1133">Transmembrane helix</keyword>
<protein>
    <submittedName>
        <fullName evidence="3">Uncharacterized protein</fullName>
    </submittedName>
</protein>
<feature type="transmembrane region" description="Helical" evidence="2">
    <location>
        <begin position="139"/>
        <end position="164"/>
    </location>
</feature>
<gene>
    <name evidence="3" type="ORF">Tco_1091383</name>
</gene>
<evidence type="ECO:0000256" key="1">
    <source>
        <dbReference type="SAM" id="MobiDB-lite"/>
    </source>
</evidence>
<comment type="caution">
    <text evidence="3">The sequence shown here is derived from an EMBL/GenBank/DDBJ whole genome shotgun (WGS) entry which is preliminary data.</text>
</comment>
<keyword evidence="2" id="KW-0812">Transmembrane</keyword>
<accession>A0ABQ5I876</accession>
<keyword evidence="2" id="KW-0472">Membrane</keyword>
<reference evidence="3" key="2">
    <citation type="submission" date="2022-01" db="EMBL/GenBank/DDBJ databases">
        <authorList>
            <person name="Yamashiro T."/>
            <person name="Shiraishi A."/>
            <person name="Satake H."/>
            <person name="Nakayama K."/>
        </authorList>
    </citation>
    <scope>NUCLEOTIDE SEQUENCE</scope>
</reference>
<evidence type="ECO:0000313" key="3">
    <source>
        <dbReference type="EMBL" id="GJT95865.1"/>
    </source>
</evidence>
<feature type="region of interest" description="Disordered" evidence="1">
    <location>
        <begin position="267"/>
        <end position="286"/>
    </location>
</feature>
<dbReference type="EMBL" id="BQNB010020430">
    <property type="protein sequence ID" value="GJT95865.1"/>
    <property type="molecule type" value="Genomic_DNA"/>
</dbReference>
<evidence type="ECO:0000256" key="2">
    <source>
        <dbReference type="SAM" id="Phobius"/>
    </source>
</evidence>
<keyword evidence="4" id="KW-1185">Reference proteome</keyword>
<reference evidence="3" key="1">
    <citation type="journal article" date="2022" name="Int. J. Mol. Sci.">
        <title>Draft Genome of Tanacetum Coccineum: Genomic Comparison of Closely Related Tanacetum-Family Plants.</title>
        <authorList>
            <person name="Yamashiro T."/>
            <person name="Shiraishi A."/>
            <person name="Nakayama K."/>
            <person name="Satake H."/>
        </authorList>
    </citation>
    <scope>NUCLEOTIDE SEQUENCE</scope>
</reference>